<protein>
    <submittedName>
        <fullName evidence="10">Ger(X)C family spore germination protein</fullName>
    </submittedName>
</protein>
<feature type="domain" description="Spore germination protein N-terminal" evidence="9">
    <location>
        <begin position="23"/>
        <end position="206"/>
    </location>
</feature>
<keyword evidence="11" id="KW-1185">Reference proteome</keyword>
<evidence type="ECO:0000256" key="6">
    <source>
        <dbReference type="ARBA" id="ARBA00023139"/>
    </source>
</evidence>
<organism evidence="10 11">
    <name type="scientific">Lederbergia graminis</name>
    <dbReference type="NCBI Taxonomy" id="735518"/>
    <lineage>
        <taxon>Bacteria</taxon>
        <taxon>Bacillati</taxon>
        <taxon>Bacillota</taxon>
        <taxon>Bacilli</taxon>
        <taxon>Bacillales</taxon>
        <taxon>Bacillaceae</taxon>
        <taxon>Lederbergia</taxon>
    </lineage>
</organism>
<comment type="similarity">
    <text evidence="2">Belongs to the GerABKC lipoprotein family.</text>
</comment>
<dbReference type="NCBIfam" id="TIGR02887">
    <property type="entry name" value="spore_ger_x_C"/>
    <property type="match status" value="1"/>
</dbReference>
<dbReference type="Gene3D" id="3.30.300.210">
    <property type="entry name" value="Nutrient germinant receptor protein C, domain 3"/>
    <property type="match status" value="1"/>
</dbReference>
<keyword evidence="4" id="KW-0732">Signal</keyword>
<evidence type="ECO:0000256" key="2">
    <source>
        <dbReference type="ARBA" id="ARBA00007886"/>
    </source>
</evidence>
<evidence type="ECO:0000256" key="5">
    <source>
        <dbReference type="ARBA" id="ARBA00023136"/>
    </source>
</evidence>
<name>A0ABW0LIA2_9BACI</name>
<dbReference type="Proteomes" id="UP001596147">
    <property type="component" value="Unassembled WGS sequence"/>
</dbReference>
<comment type="subcellular location">
    <subcellularLocation>
        <location evidence="1">Membrane</location>
        <topology evidence="1">Lipid-anchor</topology>
    </subcellularLocation>
</comment>
<dbReference type="PANTHER" id="PTHR35789">
    <property type="entry name" value="SPORE GERMINATION PROTEIN B3"/>
    <property type="match status" value="1"/>
</dbReference>
<accession>A0ABW0LIA2</accession>
<dbReference type="InterPro" id="IPR008844">
    <property type="entry name" value="Spore_GerAC-like"/>
</dbReference>
<evidence type="ECO:0000313" key="11">
    <source>
        <dbReference type="Proteomes" id="UP001596147"/>
    </source>
</evidence>
<evidence type="ECO:0000313" key="10">
    <source>
        <dbReference type="EMBL" id="MFC5464288.1"/>
    </source>
</evidence>
<gene>
    <name evidence="10" type="ORF">ACFPM4_05890</name>
</gene>
<dbReference type="Pfam" id="PF25198">
    <property type="entry name" value="Spore_GerAC_N"/>
    <property type="match status" value="1"/>
</dbReference>
<evidence type="ECO:0000256" key="7">
    <source>
        <dbReference type="ARBA" id="ARBA00023288"/>
    </source>
</evidence>
<keyword evidence="3" id="KW-0309">Germination</keyword>
<feature type="domain" description="Spore germination GerAC-like C-terminal" evidence="8">
    <location>
        <begin position="223"/>
        <end position="384"/>
    </location>
</feature>
<dbReference type="EMBL" id="JBHSMC010000004">
    <property type="protein sequence ID" value="MFC5464288.1"/>
    <property type="molecule type" value="Genomic_DNA"/>
</dbReference>
<evidence type="ECO:0000259" key="9">
    <source>
        <dbReference type="Pfam" id="PF25198"/>
    </source>
</evidence>
<dbReference type="PANTHER" id="PTHR35789:SF1">
    <property type="entry name" value="SPORE GERMINATION PROTEIN B3"/>
    <property type="match status" value="1"/>
</dbReference>
<proteinExistence type="inferred from homology"/>
<reference evidence="11" key="1">
    <citation type="journal article" date="2019" name="Int. J. Syst. Evol. Microbiol.">
        <title>The Global Catalogue of Microorganisms (GCM) 10K type strain sequencing project: providing services to taxonomists for standard genome sequencing and annotation.</title>
        <authorList>
            <consortium name="The Broad Institute Genomics Platform"/>
            <consortium name="The Broad Institute Genome Sequencing Center for Infectious Disease"/>
            <person name="Wu L."/>
            <person name="Ma J."/>
        </authorList>
    </citation>
    <scope>NUCLEOTIDE SEQUENCE [LARGE SCALE GENOMIC DNA]</scope>
    <source>
        <strain evidence="11">CGMCC 1.12237</strain>
    </source>
</reference>
<dbReference type="InterPro" id="IPR057336">
    <property type="entry name" value="GerAC_N"/>
</dbReference>
<evidence type="ECO:0000256" key="3">
    <source>
        <dbReference type="ARBA" id="ARBA00022544"/>
    </source>
</evidence>
<dbReference type="RefSeq" id="WP_382348971.1">
    <property type="nucleotide sequence ID" value="NZ_JBHSMC010000004.1"/>
</dbReference>
<keyword evidence="5" id="KW-0472">Membrane</keyword>
<dbReference type="InterPro" id="IPR046953">
    <property type="entry name" value="Spore_GerAC-like_C"/>
</dbReference>
<evidence type="ECO:0000259" key="8">
    <source>
        <dbReference type="Pfam" id="PF05504"/>
    </source>
</evidence>
<dbReference type="PROSITE" id="PS51257">
    <property type="entry name" value="PROKAR_LIPOPROTEIN"/>
    <property type="match status" value="1"/>
</dbReference>
<dbReference type="Pfam" id="PF05504">
    <property type="entry name" value="Spore_GerAC"/>
    <property type="match status" value="1"/>
</dbReference>
<dbReference type="InterPro" id="IPR038501">
    <property type="entry name" value="Spore_GerAC_C_sf"/>
</dbReference>
<keyword evidence="6" id="KW-0564">Palmitate</keyword>
<evidence type="ECO:0000256" key="1">
    <source>
        <dbReference type="ARBA" id="ARBA00004635"/>
    </source>
</evidence>
<comment type="caution">
    <text evidence="10">The sequence shown here is derived from an EMBL/GenBank/DDBJ whole genome shotgun (WGS) entry which is preliminary data.</text>
</comment>
<evidence type="ECO:0000256" key="4">
    <source>
        <dbReference type="ARBA" id="ARBA00022729"/>
    </source>
</evidence>
<keyword evidence="7" id="KW-0449">Lipoprotein</keyword>
<sequence>MVKRISHLFCTLISVLLLSGCWDMVNIEERGFIVAMAVDLAEENESAKGHHRLLLTSQIAVPPNLGTPSNSGAGGKGYMNLSASGESMYAIAQDIANQTNKIPFFEHVKLVVISEEVAAIPELFANVMDVLIRNRDTRRGIKVLIAKGKAKDILNIEPENEKLPTRYINKILDNSLTKTGEIRPVRVGDIHEYLLTGSSFVLAKISSGDKKLNFEGGSVYNGHAKKTTGSLNMDEMLGFDLIIGENVRGPIVFDFNDQLTVYSIRGANSKIKINDQNPQNLDITITIKLEGEIQETFGTVLLKEKGVIKGLERAITKKVEEITKKTIHKSQKDLETDIFGMENKLKKFHYDTWKELHNNWDHGENYFSKSNIHVNVTVKVRTDGVVDISKDKKVK</sequence>